<gene>
    <name evidence="3" type="ORF">LTR62_001225</name>
</gene>
<dbReference type="InterPro" id="IPR019481">
    <property type="entry name" value="TFIIIC_triple_barrel"/>
</dbReference>
<dbReference type="Pfam" id="PF10419">
    <property type="entry name" value="TFIIIC_sub6"/>
    <property type="match status" value="1"/>
</dbReference>
<organism evidence="3 4">
    <name type="scientific">Meristemomyces frigidus</name>
    <dbReference type="NCBI Taxonomy" id="1508187"/>
    <lineage>
        <taxon>Eukaryota</taxon>
        <taxon>Fungi</taxon>
        <taxon>Dikarya</taxon>
        <taxon>Ascomycota</taxon>
        <taxon>Pezizomycotina</taxon>
        <taxon>Dothideomycetes</taxon>
        <taxon>Dothideomycetidae</taxon>
        <taxon>Mycosphaerellales</taxon>
        <taxon>Teratosphaeriaceae</taxon>
        <taxon>Meristemomyces</taxon>
    </lineage>
</organism>
<name>A0AAN7TNW7_9PEZI</name>
<accession>A0AAN7TNW7</accession>
<dbReference type="EMBL" id="JAVRRL010000012">
    <property type="protein sequence ID" value="KAK5115566.1"/>
    <property type="molecule type" value="Genomic_DNA"/>
</dbReference>
<dbReference type="Proteomes" id="UP001310890">
    <property type="component" value="Unassembled WGS sequence"/>
</dbReference>
<feature type="compositionally biased region" description="Polar residues" evidence="1">
    <location>
        <begin position="513"/>
        <end position="537"/>
    </location>
</feature>
<comment type="caution">
    <text evidence="3">The sequence shown here is derived from an EMBL/GenBank/DDBJ whole genome shotgun (WGS) entry which is preliminary data.</text>
</comment>
<reference evidence="3" key="1">
    <citation type="submission" date="2023-08" db="EMBL/GenBank/DDBJ databases">
        <title>Black Yeasts Isolated from many extreme environments.</title>
        <authorList>
            <person name="Coleine C."/>
            <person name="Stajich J.E."/>
            <person name="Selbmann L."/>
        </authorList>
    </citation>
    <scope>NUCLEOTIDE SEQUENCE</scope>
    <source>
        <strain evidence="3">CCFEE 5401</strain>
    </source>
</reference>
<evidence type="ECO:0000313" key="3">
    <source>
        <dbReference type="EMBL" id="KAK5115566.1"/>
    </source>
</evidence>
<evidence type="ECO:0000313" key="4">
    <source>
        <dbReference type="Proteomes" id="UP001310890"/>
    </source>
</evidence>
<proteinExistence type="predicted"/>
<evidence type="ECO:0000256" key="1">
    <source>
        <dbReference type="SAM" id="MobiDB-lite"/>
    </source>
</evidence>
<dbReference type="AlphaFoldDB" id="A0AAN7TNW7"/>
<feature type="domain" description="Transcription factor TFIIIC triple barrel" evidence="2">
    <location>
        <begin position="15"/>
        <end position="137"/>
    </location>
</feature>
<sequence>MDVESDWEYEYDENEPEDFYFTLDLTTHVPDAVVKPQATRNGRLKPILHTSVELASSERATPAEVEPGRLQLLDLHTENPFVKFNDAVYSCNWNTDLGTQIHVASRGAIADPVRKGFVLDVVGTSRTRLLARPVTLKQRSDWVDLFGPEVDNCVEGHDVPAGAPPRPPPSDLSTLRPGQQLVVPADAIKNPVMAAQASFFERLSAIKLKKGEDDIIPVGAVKHYIPPPNREEIRQRALAAVSTATNLTIEGVELCAESMDTRTATAEVATSETFGNGTDSSRKRSYGEMAATHHGDDLGNENRVHLGPPYGTSQALVTPNSTLPGPWSDSGSARQVEVPQTASQSAPDMNTMSGTRYATTGLLSEEARSHLEWGSMDGAASDSAIPWHALPRASARTGIGSEVQIPDAPAREVSTHPATISSTALSHVIPGALYEQARSNIVSSSRGGASSGPTAPWPALPLVPVDASMQVEVQTSYTTAQEASTNTVTASPAAVSDPAQPRAAGQPMATVAADSTETGTNAPVDSFTTTKDQQPTASPAAVSEQAQRGAVSHLTARATPQSAEIVSIVRVDGCRAIEDDQSTASRPNSTIHPGTALH</sequence>
<evidence type="ECO:0000259" key="2">
    <source>
        <dbReference type="Pfam" id="PF10419"/>
    </source>
</evidence>
<protein>
    <recommendedName>
        <fullName evidence="2">Transcription factor TFIIIC triple barrel domain-containing protein</fullName>
    </recommendedName>
</protein>
<dbReference type="Gene3D" id="2.60.40.4370">
    <property type="match status" value="1"/>
</dbReference>
<feature type="region of interest" description="Disordered" evidence="1">
    <location>
        <begin position="476"/>
        <end position="557"/>
    </location>
</feature>
<feature type="compositionally biased region" description="Polar residues" evidence="1">
    <location>
        <begin position="476"/>
        <end position="490"/>
    </location>
</feature>
<feature type="region of interest" description="Disordered" evidence="1">
    <location>
        <begin position="579"/>
        <end position="598"/>
    </location>
</feature>
<feature type="compositionally biased region" description="Polar residues" evidence="1">
    <location>
        <begin position="582"/>
        <end position="592"/>
    </location>
</feature>